<dbReference type="GO" id="GO:0000976">
    <property type="term" value="F:transcription cis-regulatory region binding"/>
    <property type="evidence" value="ECO:0007669"/>
    <property type="project" value="TreeGrafter"/>
</dbReference>
<evidence type="ECO:0000313" key="8">
    <source>
        <dbReference type="Proteomes" id="UP000057181"/>
    </source>
</evidence>
<evidence type="ECO:0000313" key="7">
    <source>
        <dbReference type="EMBL" id="GEO93192.1"/>
    </source>
</evidence>
<keyword evidence="2 4" id="KW-0238">DNA-binding</keyword>
<organism evidence="6 8">
    <name type="scientific">Kocuria flava</name>
    <dbReference type="NCBI Taxonomy" id="446860"/>
    <lineage>
        <taxon>Bacteria</taxon>
        <taxon>Bacillati</taxon>
        <taxon>Actinomycetota</taxon>
        <taxon>Actinomycetes</taxon>
        <taxon>Micrococcales</taxon>
        <taxon>Micrococcaceae</taxon>
        <taxon>Kocuria</taxon>
    </lineage>
</organism>
<dbReference type="EMBL" id="BJZR01000092">
    <property type="protein sequence ID" value="GEO93192.1"/>
    <property type="molecule type" value="Genomic_DNA"/>
</dbReference>
<reference evidence="6 8" key="1">
    <citation type="submission" date="2015-11" db="EMBL/GenBank/DDBJ databases">
        <title>Complete Genome Sequence of Kocuria flava strain HO-9041.</title>
        <authorList>
            <person name="Zhou M."/>
            <person name="Dai J."/>
        </authorList>
    </citation>
    <scope>NUCLEOTIDE SEQUENCE [LARGE SCALE GENOMIC DNA]</scope>
    <source>
        <strain evidence="6 8">HO-9041</strain>
        <plasmid evidence="6 8">1</plasmid>
    </source>
</reference>
<keyword evidence="3" id="KW-0804">Transcription</keyword>
<evidence type="ECO:0000313" key="6">
    <source>
        <dbReference type="EMBL" id="ALU41349.1"/>
    </source>
</evidence>
<evidence type="ECO:0000256" key="4">
    <source>
        <dbReference type="PROSITE-ProRule" id="PRU00335"/>
    </source>
</evidence>
<evidence type="ECO:0000256" key="2">
    <source>
        <dbReference type="ARBA" id="ARBA00023125"/>
    </source>
</evidence>
<dbReference type="PROSITE" id="PS01081">
    <property type="entry name" value="HTH_TETR_1"/>
    <property type="match status" value="1"/>
</dbReference>
<accession>A0A0U3HEF8</accession>
<dbReference type="PANTHER" id="PTHR30055:SF234">
    <property type="entry name" value="HTH-TYPE TRANSCRIPTIONAL REGULATOR BETI"/>
    <property type="match status" value="1"/>
</dbReference>
<dbReference type="Pfam" id="PF00440">
    <property type="entry name" value="TetR_N"/>
    <property type="match status" value="1"/>
</dbReference>
<evidence type="ECO:0000313" key="9">
    <source>
        <dbReference type="Proteomes" id="UP000321155"/>
    </source>
</evidence>
<dbReference type="KEGG" id="kfv:AS188_15765"/>
<dbReference type="PROSITE" id="PS50977">
    <property type="entry name" value="HTH_TETR_2"/>
    <property type="match status" value="1"/>
</dbReference>
<dbReference type="AlphaFoldDB" id="A0A0U3HEF8"/>
<evidence type="ECO:0000256" key="3">
    <source>
        <dbReference type="ARBA" id="ARBA00023163"/>
    </source>
</evidence>
<dbReference type="InterPro" id="IPR050109">
    <property type="entry name" value="HTH-type_TetR-like_transc_reg"/>
</dbReference>
<dbReference type="InterPro" id="IPR001647">
    <property type="entry name" value="HTH_TetR"/>
</dbReference>
<dbReference type="InterPro" id="IPR009057">
    <property type="entry name" value="Homeodomain-like_sf"/>
</dbReference>
<dbReference type="PRINTS" id="PR00455">
    <property type="entry name" value="HTHTETR"/>
</dbReference>
<feature type="domain" description="HTH tetR-type" evidence="5">
    <location>
        <begin position="18"/>
        <end position="78"/>
    </location>
</feature>
<dbReference type="EMBL" id="CP013255">
    <property type="protein sequence ID" value="ALU41349.1"/>
    <property type="molecule type" value="Genomic_DNA"/>
</dbReference>
<geneLocation type="plasmid" evidence="6">
    <name>1</name>
</geneLocation>
<dbReference type="GO" id="GO:0003700">
    <property type="term" value="F:DNA-binding transcription factor activity"/>
    <property type="evidence" value="ECO:0007669"/>
    <property type="project" value="TreeGrafter"/>
</dbReference>
<dbReference type="SUPFAM" id="SSF46689">
    <property type="entry name" value="Homeodomain-like"/>
    <property type="match status" value="1"/>
</dbReference>
<dbReference type="PANTHER" id="PTHR30055">
    <property type="entry name" value="HTH-TYPE TRANSCRIPTIONAL REGULATOR RUTR"/>
    <property type="match status" value="1"/>
</dbReference>
<dbReference type="Gene3D" id="1.10.357.10">
    <property type="entry name" value="Tetracycline Repressor, domain 2"/>
    <property type="match status" value="1"/>
</dbReference>
<protein>
    <recommendedName>
        <fullName evidence="5">HTH tetR-type domain-containing protein</fullName>
    </recommendedName>
</protein>
<name>A0A0U3HEF8_9MICC</name>
<evidence type="ECO:0000259" key="5">
    <source>
        <dbReference type="PROSITE" id="PS50977"/>
    </source>
</evidence>
<gene>
    <name evidence="6" type="ORF">AS188_15765</name>
    <name evidence="7" type="ORF">KFL01_24980</name>
</gene>
<dbReference type="Proteomes" id="UP000321155">
    <property type="component" value="Unassembled WGS sequence"/>
</dbReference>
<reference evidence="7 9" key="2">
    <citation type="submission" date="2019-07" db="EMBL/GenBank/DDBJ databases">
        <title>Whole genome shotgun sequence of Kocuria flava NBRC 107626.</title>
        <authorList>
            <person name="Hosoyama A."/>
            <person name="Uohara A."/>
            <person name="Ohji S."/>
            <person name="Ichikawa N."/>
        </authorList>
    </citation>
    <scope>NUCLEOTIDE SEQUENCE [LARGE SCALE GENOMIC DNA]</scope>
    <source>
        <strain evidence="7 9">NBRC 107626</strain>
    </source>
</reference>
<sequence length="221" mass="24977">MKNTMTVPPQGLRDKAKTERLRRIRAAAEELFSERGYEHTTTKEIAEAAEVGEATLFRYVTSKHELLLLVLGERMDKVIQVIKSEDLRRAPTSCAPADYVDRIYAIFKARAEFYTTDPENVLKYLQYGLTAGSQLGAESIRQGDEIIALTKSVLDQAREAGLLLPFVDTWAVAQNCNGIYIHEVLRTPVRKFGPHAMWDRIHERVAAQIEPLFPGIYPPTC</sequence>
<evidence type="ECO:0000256" key="1">
    <source>
        <dbReference type="ARBA" id="ARBA00023015"/>
    </source>
</evidence>
<keyword evidence="6" id="KW-0614">Plasmid</keyword>
<feature type="DNA-binding region" description="H-T-H motif" evidence="4">
    <location>
        <begin position="41"/>
        <end position="60"/>
    </location>
</feature>
<proteinExistence type="predicted"/>
<dbReference type="InterPro" id="IPR023772">
    <property type="entry name" value="DNA-bd_HTH_TetR-type_CS"/>
</dbReference>
<keyword evidence="9" id="KW-1185">Reference proteome</keyword>
<dbReference type="Proteomes" id="UP000057181">
    <property type="component" value="Plasmid 1"/>
</dbReference>
<dbReference type="RefSeq" id="WP_058860016.1">
    <property type="nucleotide sequence ID" value="NZ_BJZR01000092.1"/>
</dbReference>
<keyword evidence="1" id="KW-0805">Transcription regulation</keyword>